<sequence length="327" mass="37162">MFTTTTLLFLSTVFRLTLHNEDIAKALSLLEDKPILHGAILTTNQDFESLKTFNNKNLRKPPLTDDKMCKLLAPEYTAAATMIKGEAILAKVDATVETMLAEKYNILAFPSSYFFVDGVRMDNHYLERTRLPWRTLIRWSNAIAIEVKTWMAFEVSMNNMRKKFLVGSLPFLFANHAFLFSSMWDSIKRKNLGQNVDQADRRNKVMVSLVALEISRSMEANRGQNGIQLLLAAEQEAQHIVNAARNEKMARLKQAKEEAGKEIAEFRAQMESEFQRKLAESSGDSGANVKRLEQETEAKIGHLKKEAARISHDVVQMLLKHVTTVKN</sequence>
<keyword evidence="2" id="KW-1185">Reference proteome</keyword>
<reference evidence="1 2" key="1">
    <citation type="journal article" date="2024" name="Plant Biotechnol. J.">
        <title>Genome and CRISPR/Cas9 system of a widespread forest tree (Populus alba) in the world.</title>
        <authorList>
            <person name="Liu Y.J."/>
            <person name="Jiang P.F."/>
            <person name="Han X.M."/>
            <person name="Li X.Y."/>
            <person name="Wang H.M."/>
            <person name="Wang Y.J."/>
            <person name="Wang X.X."/>
            <person name="Zeng Q.Y."/>
        </authorList>
    </citation>
    <scope>NUCLEOTIDE SEQUENCE [LARGE SCALE GENOMIC DNA]</scope>
    <source>
        <strain evidence="2">cv. PAL-ZL1</strain>
    </source>
</reference>
<proteinExistence type="predicted"/>
<name>A0ACC4BMH8_POPAL</name>
<gene>
    <name evidence="1" type="ORF">D5086_020826</name>
</gene>
<evidence type="ECO:0000313" key="1">
    <source>
        <dbReference type="EMBL" id="KAL3579322.1"/>
    </source>
</evidence>
<protein>
    <submittedName>
        <fullName evidence="1">Uncharacterized protein</fullName>
    </submittedName>
</protein>
<comment type="caution">
    <text evidence="1">The sequence shown here is derived from an EMBL/GenBank/DDBJ whole genome shotgun (WGS) entry which is preliminary data.</text>
</comment>
<accession>A0ACC4BMH8</accession>
<dbReference type="EMBL" id="RCHU02000010">
    <property type="protein sequence ID" value="KAL3579322.1"/>
    <property type="molecule type" value="Genomic_DNA"/>
</dbReference>
<evidence type="ECO:0000313" key="2">
    <source>
        <dbReference type="Proteomes" id="UP000309997"/>
    </source>
</evidence>
<dbReference type="Proteomes" id="UP000309997">
    <property type="component" value="Unassembled WGS sequence"/>
</dbReference>
<organism evidence="1 2">
    <name type="scientific">Populus alba</name>
    <name type="common">White poplar</name>
    <dbReference type="NCBI Taxonomy" id="43335"/>
    <lineage>
        <taxon>Eukaryota</taxon>
        <taxon>Viridiplantae</taxon>
        <taxon>Streptophyta</taxon>
        <taxon>Embryophyta</taxon>
        <taxon>Tracheophyta</taxon>
        <taxon>Spermatophyta</taxon>
        <taxon>Magnoliopsida</taxon>
        <taxon>eudicotyledons</taxon>
        <taxon>Gunneridae</taxon>
        <taxon>Pentapetalae</taxon>
        <taxon>rosids</taxon>
        <taxon>fabids</taxon>
        <taxon>Malpighiales</taxon>
        <taxon>Salicaceae</taxon>
        <taxon>Saliceae</taxon>
        <taxon>Populus</taxon>
    </lineage>
</organism>